<name>A0A816ER57_ADIRI</name>
<evidence type="ECO:0000313" key="2">
    <source>
        <dbReference type="EMBL" id="CAF1435303.1"/>
    </source>
</evidence>
<reference evidence="3" key="1">
    <citation type="submission" date="2021-02" db="EMBL/GenBank/DDBJ databases">
        <authorList>
            <person name="Nowell W R."/>
        </authorList>
    </citation>
    <scope>NUCLEOTIDE SEQUENCE</scope>
</reference>
<dbReference type="AlphaFoldDB" id="A0A816ER57"/>
<feature type="transmembrane region" description="Helical" evidence="1">
    <location>
        <begin position="138"/>
        <end position="155"/>
    </location>
</feature>
<dbReference type="Proteomes" id="UP000663828">
    <property type="component" value="Unassembled WGS sequence"/>
</dbReference>
<keyword evidence="4" id="KW-1185">Reference proteome</keyword>
<evidence type="ECO:0000313" key="3">
    <source>
        <dbReference type="EMBL" id="CAF1649310.1"/>
    </source>
</evidence>
<keyword evidence="1" id="KW-0472">Membrane</keyword>
<comment type="caution">
    <text evidence="3">The sequence shown here is derived from an EMBL/GenBank/DDBJ whole genome shotgun (WGS) entry which is preliminary data.</text>
</comment>
<dbReference type="EMBL" id="CAJNOJ010000403">
    <property type="protein sequence ID" value="CAF1435303.1"/>
    <property type="molecule type" value="Genomic_DNA"/>
</dbReference>
<evidence type="ECO:0000313" key="4">
    <source>
        <dbReference type="Proteomes" id="UP000663828"/>
    </source>
</evidence>
<feature type="transmembrane region" description="Helical" evidence="1">
    <location>
        <begin position="97"/>
        <end position="118"/>
    </location>
</feature>
<sequence length="188" mass="22046">MNTNERILSNQGDLQEIWLRVATDIKIRKFTNLNDIPEFHDLPNQLQNQLQNELLNFNNDYYKIFHNEQELKNFHTIIFSNEKEKYLAIYEEKTPSVAVRSSLTTLGFTVIFIFIWHQLFQIVNQSQTQQLSNSNNDLSNLLSLILGIVPSLFGYSHLQRWFSTRDSVYNKLIEGCMLKKLDGISNSQ</sequence>
<organism evidence="3 4">
    <name type="scientific">Adineta ricciae</name>
    <name type="common">Rotifer</name>
    <dbReference type="NCBI Taxonomy" id="249248"/>
    <lineage>
        <taxon>Eukaryota</taxon>
        <taxon>Metazoa</taxon>
        <taxon>Spiralia</taxon>
        <taxon>Gnathifera</taxon>
        <taxon>Rotifera</taxon>
        <taxon>Eurotatoria</taxon>
        <taxon>Bdelloidea</taxon>
        <taxon>Adinetida</taxon>
        <taxon>Adinetidae</taxon>
        <taxon>Adineta</taxon>
    </lineage>
</organism>
<dbReference type="EMBL" id="CAJNOR010009906">
    <property type="protein sequence ID" value="CAF1649310.1"/>
    <property type="molecule type" value="Genomic_DNA"/>
</dbReference>
<proteinExistence type="predicted"/>
<evidence type="ECO:0000256" key="1">
    <source>
        <dbReference type="SAM" id="Phobius"/>
    </source>
</evidence>
<protein>
    <submittedName>
        <fullName evidence="3">Uncharacterized protein</fullName>
    </submittedName>
</protein>
<keyword evidence="1" id="KW-0812">Transmembrane</keyword>
<dbReference type="Proteomes" id="UP000663852">
    <property type="component" value="Unassembled WGS sequence"/>
</dbReference>
<keyword evidence="1" id="KW-1133">Transmembrane helix</keyword>
<gene>
    <name evidence="2" type="ORF">EDS130_LOCUS38484</name>
    <name evidence="3" type="ORF">XAT740_LOCUS54679</name>
</gene>
<accession>A0A816ER57</accession>